<dbReference type="EMBL" id="LR031875">
    <property type="protein sequence ID" value="VDD30411.1"/>
    <property type="molecule type" value="Genomic_DNA"/>
</dbReference>
<evidence type="ECO:0000313" key="1">
    <source>
        <dbReference type="EMBL" id="VDD30411.1"/>
    </source>
</evidence>
<dbReference type="AlphaFoldDB" id="A0A3P6E2K5"/>
<reference evidence="1" key="1">
    <citation type="submission" date="2018-11" db="EMBL/GenBank/DDBJ databases">
        <authorList>
            <consortium name="Genoscope - CEA"/>
            <person name="William W."/>
        </authorList>
    </citation>
    <scope>NUCLEOTIDE SEQUENCE</scope>
</reference>
<protein>
    <submittedName>
        <fullName evidence="1">Uncharacterized protein</fullName>
    </submittedName>
</protein>
<proteinExistence type="predicted"/>
<organism evidence="1">
    <name type="scientific">Brassica oleracea</name>
    <name type="common">Wild cabbage</name>
    <dbReference type="NCBI Taxonomy" id="3712"/>
    <lineage>
        <taxon>Eukaryota</taxon>
        <taxon>Viridiplantae</taxon>
        <taxon>Streptophyta</taxon>
        <taxon>Embryophyta</taxon>
        <taxon>Tracheophyta</taxon>
        <taxon>Spermatophyta</taxon>
        <taxon>Magnoliopsida</taxon>
        <taxon>eudicotyledons</taxon>
        <taxon>Gunneridae</taxon>
        <taxon>Pentapetalae</taxon>
        <taxon>rosids</taxon>
        <taxon>malvids</taxon>
        <taxon>Brassicales</taxon>
        <taxon>Brassicaceae</taxon>
        <taxon>Brassiceae</taxon>
        <taxon>Brassica</taxon>
    </lineage>
</organism>
<gene>
    <name evidence="1" type="ORF">BOLC9T55734H</name>
</gene>
<sequence length="65" mass="7649">MGIIPLSELLLNLSSQLRCHFQWSLVPELEIQRKEEIFFPFFKLSFLTYGSWDCSVHLQALVYSV</sequence>
<accession>A0A3P6E2K5</accession>
<name>A0A3P6E2K5_BRAOL</name>